<gene>
    <name evidence="1" type="ORF">C5613_14880</name>
</gene>
<sequence>MLDVNIPAPNPGLAQLLLSPEMRSLMQERAEMAQALYRADVAKPTGRLARSARVETAIGGRNNDRWVSYLIVDAPYAASHEFGRGNKPRSTGQAVSVETAANDLNRALNMLGAF</sequence>
<reference evidence="2" key="1">
    <citation type="submission" date="2018-02" db="EMBL/GenBank/DDBJ databases">
        <title>Draft genome sequencing of Rhodococcus opacus KU647198.</title>
        <authorList>
            <person name="Zheng B.-X."/>
        </authorList>
    </citation>
    <scope>NUCLEOTIDE SEQUENCE [LARGE SCALE GENOMIC DNA]</scope>
    <source>
        <strain evidence="2">04-OD7</strain>
    </source>
</reference>
<organism evidence="1 2">
    <name type="scientific">Rhodococcus opacus</name>
    <name type="common">Nocardia opaca</name>
    <dbReference type="NCBI Taxonomy" id="37919"/>
    <lineage>
        <taxon>Bacteria</taxon>
        <taxon>Bacillati</taxon>
        <taxon>Actinomycetota</taxon>
        <taxon>Actinomycetes</taxon>
        <taxon>Mycobacteriales</taxon>
        <taxon>Nocardiaceae</taxon>
        <taxon>Rhodococcus</taxon>
    </lineage>
</organism>
<protein>
    <recommendedName>
        <fullName evidence="3">HK97 gp10 family phage protein</fullName>
    </recommendedName>
</protein>
<evidence type="ECO:0008006" key="3">
    <source>
        <dbReference type="Google" id="ProtNLM"/>
    </source>
</evidence>
<dbReference type="Proteomes" id="UP000239290">
    <property type="component" value="Unassembled WGS sequence"/>
</dbReference>
<dbReference type="AlphaFoldDB" id="A0A2S8JBZ1"/>
<proteinExistence type="predicted"/>
<name>A0A2S8JBZ1_RHOOP</name>
<accession>A0A2S8JBZ1</accession>
<evidence type="ECO:0000313" key="2">
    <source>
        <dbReference type="Proteomes" id="UP000239290"/>
    </source>
</evidence>
<dbReference type="RefSeq" id="WP_105415315.1">
    <property type="nucleotide sequence ID" value="NZ_PUIO01000015.1"/>
</dbReference>
<dbReference type="EMBL" id="PUIO01000015">
    <property type="protein sequence ID" value="PQP24162.1"/>
    <property type="molecule type" value="Genomic_DNA"/>
</dbReference>
<comment type="caution">
    <text evidence="1">The sequence shown here is derived from an EMBL/GenBank/DDBJ whole genome shotgun (WGS) entry which is preliminary data.</text>
</comment>
<evidence type="ECO:0000313" key="1">
    <source>
        <dbReference type="EMBL" id="PQP24162.1"/>
    </source>
</evidence>